<dbReference type="EC" id="7.2.2.12" evidence="11"/>
<dbReference type="SUPFAM" id="SSF81653">
    <property type="entry name" value="Calcium ATPase, transduction domain A"/>
    <property type="match status" value="1"/>
</dbReference>
<dbReference type="GO" id="GO:0046872">
    <property type="term" value="F:metal ion binding"/>
    <property type="evidence" value="ECO:0007669"/>
    <property type="project" value="UniProtKB-KW"/>
</dbReference>
<dbReference type="PANTHER" id="PTHR48085">
    <property type="entry name" value="CADMIUM/ZINC-TRANSPORTING ATPASE HMA2-RELATED"/>
    <property type="match status" value="1"/>
</dbReference>
<evidence type="ECO:0000256" key="6">
    <source>
        <dbReference type="ARBA" id="ARBA00022741"/>
    </source>
</evidence>
<keyword evidence="16" id="KW-1185">Reference proteome</keyword>
<evidence type="ECO:0000313" key="15">
    <source>
        <dbReference type="EMBL" id="ADW18286.1"/>
    </source>
</evidence>
<keyword evidence="5 13" id="KW-0479">Metal-binding</keyword>
<dbReference type="GO" id="GO:0005886">
    <property type="term" value="C:plasma membrane"/>
    <property type="evidence" value="ECO:0007669"/>
    <property type="project" value="UniProtKB-SubCell"/>
</dbReference>
<feature type="transmembrane region" description="Helical" evidence="13">
    <location>
        <begin position="272"/>
        <end position="297"/>
    </location>
</feature>
<keyword evidence="3 13" id="KW-1003">Cell membrane</keyword>
<dbReference type="Pfam" id="PF00122">
    <property type="entry name" value="E1-E2_ATPase"/>
    <property type="match status" value="1"/>
</dbReference>
<dbReference type="Proteomes" id="UP000006365">
    <property type="component" value="Chromosome"/>
</dbReference>
<evidence type="ECO:0000256" key="1">
    <source>
        <dbReference type="ARBA" id="ARBA00004651"/>
    </source>
</evidence>
<dbReference type="SFLD" id="SFLDF00027">
    <property type="entry name" value="p-type_atpase"/>
    <property type="match status" value="1"/>
</dbReference>
<comment type="subcellular location">
    <subcellularLocation>
        <location evidence="1">Cell membrane</location>
        <topology evidence="1">Multi-pass membrane protein</topology>
    </subcellularLocation>
</comment>
<keyword evidence="10 13" id="KW-0472">Membrane</keyword>
<keyword evidence="4 13" id="KW-0812">Transmembrane</keyword>
<dbReference type="PROSITE" id="PS00154">
    <property type="entry name" value="ATPASE_E1_E2"/>
    <property type="match status" value="1"/>
</dbReference>
<evidence type="ECO:0000259" key="14">
    <source>
        <dbReference type="Pfam" id="PF00122"/>
    </source>
</evidence>
<evidence type="ECO:0000256" key="2">
    <source>
        <dbReference type="ARBA" id="ARBA00006024"/>
    </source>
</evidence>
<evidence type="ECO:0000256" key="10">
    <source>
        <dbReference type="ARBA" id="ARBA00023136"/>
    </source>
</evidence>
<evidence type="ECO:0000256" key="4">
    <source>
        <dbReference type="ARBA" id="ARBA00022692"/>
    </source>
</evidence>
<dbReference type="InterPro" id="IPR001757">
    <property type="entry name" value="P_typ_ATPase"/>
</dbReference>
<feature type="transmembrane region" description="Helical" evidence="13">
    <location>
        <begin position="247"/>
        <end position="266"/>
    </location>
</feature>
<dbReference type="NCBIfam" id="TIGR01511">
    <property type="entry name" value="ATPase-IB1_Cu"/>
    <property type="match status" value="1"/>
</dbReference>
<dbReference type="AlphaFoldDB" id="A0A7U4DPL7"/>
<evidence type="ECO:0000313" key="16">
    <source>
        <dbReference type="Proteomes" id="UP000006365"/>
    </source>
</evidence>
<feature type="domain" description="P-type ATPase A" evidence="14">
    <location>
        <begin position="131"/>
        <end position="230"/>
    </location>
</feature>
<dbReference type="InterPro" id="IPR044492">
    <property type="entry name" value="P_typ_ATPase_HD_dom"/>
</dbReference>
<dbReference type="InterPro" id="IPR023298">
    <property type="entry name" value="ATPase_P-typ_TM_dom_sf"/>
</dbReference>
<dbReference type="GO" id="GO:0005524">
    <property type="term" value="F:ATP binding"/>
    <property type="evidence" value="ECO:0007669"/>
    <property type="project" value="UniProtKB-UniRule"/>
</dbReference>
<dbReference type="SUPFAM" id="SSF56784">
    <property type="entry name" value="HAD-like"/>
    <property type="match status" value="1"/>
</dbReference>
<dbReference type="Pfam" id="PF00702">
    <property type="entry name" value="Hydrolase"/>
    <property type="match status" value="1"/>
</dbReference>
<dbReference type="InterPro" id="IPR036412">
    <property type="entry name" value="HAD-like_sf"/>
</dbReference>
<accession>A0A7U4DPL7</accession>
<proteinExistence type="inferred from homology"/>
<feature type="transmembrane region" description="Helical" evidence="13">
    <location>
        <begin position="608"/>
        <end position="628"/>
    </location>
</feature>
<evidence type="ECO:0000256" key="7">
    <source>
        <dbReference type="ARBA" id="ARBA00022840"/>
    </source>
</evidence>
<evidence type="ECO:0000256" key="5">
    <source>
        <dbReference type="ARBA" id="ARBA00022723"/>
    </source>
</evidence>
<feature type="transmembrane region" description="Helical" evidence="13">
    <location>
        <begin position="581"/>
        <end position="602"/>
    </location>
</feature>
<reference evidence="15 16" key="1">
    <citation type="journal article" date="2011" name="Stand. Genomic Sci.">
        <title>Complete genome sequence of Desulfobulbus propionicus type strain (1pr3).</title>
        <authorList>
            <person name="Pagani I."/>
            <person name="Lapidus A."/>
            <person name="Nolan M."/>
            <person name="Lucas S."/>
            <person name="Hammon N."/>
            <person name="Deshpande S."/>
            <person name="Cheng J.F."/>
            <person name="Chertkov O."/>
            <person name="Davenport K."/>
            <person name="Tapia R."/>
            <person name="Han C."/>
            <person name="Goodwin L."/>
            <person name="Pitluck S."/>
            <person name="Liolios K."/>
            <person name="Mavromatis K."/>
            <person name="Ivanova N."/>
            <person name="Mikhailova N."/>
            <person name="Pati A."/>
            <person name="Chen A."/>
            <person name="Palaniappan K."/>
            <person name="Land M."/>
            <person name="Hauser L."/>
            <person name="Chang Y.J."/>
            <person name="Jeffries C.D."/>
            <person name="Detter J.C."/>
            <person name="Brambilla E."/>
            <person name="Kannan K.P."/>
            <person name="Djao O.D."/>
            <person name="Rohde M."/>
            <person name="Pukall R."/>
            <person name="Spring S."/>
            <person name="Goker M."/>
            <person name="Sikorski J."/>
            <person name="Woyke T."/>
            <person name="Bristow J."/>
            <person name="Eisen J.A."/>
            <person name="Markowitz V."/>
            <person name="Hugenholtz P."/>
            <person name="Kyrpides N.C."/>
            <person name="Klenk H.P."/>
        </authorList>
    </citation>
    <scope>NUCLEOTIDE SEQUENCE [LARGE SCALE GENOMIC DNA]</scope>
    <source>
        <strain evidence="16">ATCC 33891 / DSM 2032 / 1pr3</strain>
    </source>
</reference>
<keyword evidence="6 13" id="KW-0547">Nucleotide-binding</keyword>
<name>A0A7U4DPL7_DESPD</name>
<evidence type="ECO:0000256" key="3">
    <source>
        <dbReference type="ARBA" id="ARBA00022475"/>
    </source>
</evidence>
<keyword evidence="9 13" id="KW-1133">Transmembrane helix</keyword>
<dbReference type="PANTHER" id="PTHR48085:SF5">
    <property type="entry name" value="CADMIUM_ZINC-TRANSPORTING ATPASE HMA4-RELATED"/>
    <property type="match status" value="1"/>
</dbReference>
<dbReference type="InterPro" id="IPR023214">
    <property type="entry name" value="HAD_sf"/>
</dbReference>
<dbReference type="RefSeq" id="WP_015724825.1">
    <property type="nucleotide sequence ID" value="NC_014972.1"/>
</dbReference>
<gene>
    <name evidence="15" type="ordered locus">Despr_2139</name>
</gene>
<dbReference type="NCBIfam" id="TIGR01525">
    <property type="entry name" value="ATPase-IB_hvy"/>
    <property type="match status" value="1"/>
</dbReference>
<keyword evidence="7 13" id="KW-0067">ATP-binding</keyword>
<dbReference type="PRINTS" id="PR00941">
    <property type="entry name" value="CDATPASE"/>
</dbReference>
<dbReference type="InterPro" id="IPR059000">
    <property type="entry name" value="ATPase_P-type_domA"/>
</dbReference>
<organism evidence="15 16">
    <name type="scientific">Desulfobulbus propionicus (strain ATCC 33891 / DSM 2032 / VKM B-1956 / 1pr3)</name>
    <dbReference type="NCBI Taxonomy" id="577650"/>
    <lineage>
        <taxon>Bacteria</taxon>
        <taxon>Pseudomonadati</taxon>
        <taxon>Thermodesulfobacteriota</taxon>
        <taxon>Desulfobulbia</taxon>
        <taxon>Desulfobulbales</taxon>
        <taxon>Desulfobulbaceae</taxon>
        <taxon>Desulfobulbus</taxon>
    </lineage>
</organism>
<dbReference type="InterPro" id="IPR008250">
    <property type="entry name" value="ATPase_P-typ_transduc_dom_A_sf"/>
</dbReference>
<dbReference type="InterPro" id="IPR051014">
    <property type="entry name" value="Cation_Transport_ATPase_IB"/>
</dbReference>
<dbReference type="InterPro" id="IPR027256">
    <property type="entry name" value="P-typ_ATPase_IB"/>
</dbReference>
<feature type="transmembrane region" description="Helical" evidence="13">
    <location>
        <begin position="20"/>
        <end position="40"/>
    </location>
</feature>
<evidence type="ECO:0000256" key="13">
    <source>
        <dbReference type="RuleBase" id="RU362081"/>
    </source>
</evidence>
<dbReference type="Gene3D" id="2.70.150.10">
    <property type="entry name" value="Calcium-transporting ATPase, cytoplasmic transduction domain A"/>
    <property type="match status" value="1"/>
</dbReference>
<protein>
    <recommendedName>
        <fullName evidence="11">P-type Zn(2+) transporter</fullName>
        <ecNumber evidence="11">7.2.2.12</ecNumber>
    </recommendedName>
</protein>
<dbReference type="PRINTS" id="PR00119">
    <property type="entry name" value="CATATPASE"/>
</dbReference>
<dbReference type="InterPro" id="IPR018303">
    <property type="entry name" value="ATPase_P-typ_P_site"/>
</dbReference>
<sequence>MIGRFTKLGVYEELLQSRDFIKVGCGALLALAGFLLGRYVPEFHRQTLISQGLILASVAINGLPVIVGAVRGLLERRVNVDELLALAIIACLLNGELLTAAVVSTIMVLGALIEEATAESARRSIQALIQVAPKKALVLREGREQLVPIEAVCAGDLLLVKPGDQVPVDGQVIEGSSAIDESAVTGEPLPREKGVGDTVFAGTLNHNGVLRIRADKVGADTTLGRVIQLVAEAETHKPQTVAFIDRFARFFTPLILGCALLAWIVTGEFGRAVAVLIVGCPCALILAVPTATVAAIGRAARAGILVKGGQHIENVALADTILFDKTGTLTEGNPRVDAIIPAEGIDRDELLHQAASVECNASHPLARAVMQAALYAQITIDAARDLFTEIGLGVRGRVDGRLVEVGSVSLYGGLAAVPAALQPQLSAIQQRGATPLLVYRDQQPLGMLSVSDRVRGGAGRTVAALKQVGLREIGILSGDHQHSVDLVGQEVGVTRRWSGLKPDDKLAIIRDMQQHNARVIFVGDGINDAPALAIANTGIAMGARGTEVALETADIALMGDDIGKLPLLIALGRRMLLIIKLNLAFGLVFNLVAVLAGAFGLLTPIMGAVVHNVGSVLVVLSSASIGFFREER</sequence>
<comment type="catalytic activity">
    <reaction evidence="12">
        <text>Zn(2+)(in) + ATP + H2O = Zn(2+)(out) + ADP + phosphate + H(+)</text>
        <dbReference type="Rhea" id="RHEA:20621"/>
        <dbReference type="ChEBI" id="CHEBI:15377"/>
        <dbReference type="ChEBI" id="CHEBI:15378"/>
        <dbReference type="ChEBI" id="CHEBI:29105"/>
        <dbReference type="ChEBI" id="CHEBI:30616"/>
        <dbReference type="ChEBI" id="CHEBI:43474"/>
        <dbReference type="ChEBI" id="CHEBI:456216"/>
        <dbReference type="EC" id="7.2.2.12"/>
    </reaction>
</comment>
<dbReference type="FunFam" id="2.70.150.10:FF:000020">
    <property type="entry name" value="Copper-exporting P-type ATPase A"/>
    <property type="match status" value="1"/>
</dbReference>
<dbReference type="Gene3D" id="3.40.1110.10">
    <property type="entry name" value="Calcium-transporting ATPase, cytoplasmic domain N"/>
    <property type="match status" value="1"/>
</dbReference>
<dbReference type="InterPro" id="IPR023299">
    <property type="entry name" value="ATPase_P-typ_cyto_dom_N"/>
</dbReference>
<evidence type="ECO:0000256" key="12">
    <source>
        <dbReference type="ARBA" id="ARBA00047308"/>
    </source>
</evidence>
<comment type="similarity">
    <text evidence="2 13">Belongs to the cation transport ATPase (P-type) (TC 3.A.3) family. Type IB subfamily.</text>
</comment>
<dbReference type="SUPFAM" id="SSF81665">
    <property type="entry name" value="Calcium ATPase, transmembrane domain M"/>
    <property type="match status" value="1"/>
</dbReference>
<dbReference type="EMBL" id="CP002364">
    <property type="protein sequence ID" value="ADW18286.1"/>
    <property type="molecule type" value="Genomic_DNA"/>
</dbReference>
<dbReference type="CDD" id="cd02079">
    <property type="entry name" value="P-type_ATPase_HM"/>
    <property type="match status" value="1"/>
</dbReference>
<feature type="transmembrane region" description="Helical" evidence="13">
    <location>
        <begin position="86"/>
        <end position="113"/>
    </location>
</feature>
<evidence type="ECO:0000256" key="8">
    <source>
        <dbReference type="ARBA" id="ARBA00022967"/>
    </source>
</evidence>
<dbReference type="NCBIfam" id="TIGR01494">
    <property type="entry name" value="ATPase_P-type"/>
    <property type="match status" value="1"/>
</dbReference>
<dbReference type="GO" id="GO:0016463">
    <property type="term" value="F:P-type zinc transporter activity"/>
    <property type="evidence" value="ECO:0007669"/>
    <property type="project" value="UniProtKB-EC"/>
</dbReference>
<dbReference type="SFLD" id="SFLDS00003">
    <property type="entry name" value="Haloacid_Dehalogenase"/>
    <property type="match status" value="1"/>
</dbReference>
<evidence type="ECO:0000256" key="11">
    <source>
        <dbReference type="ARBA" id="ARBA00039097"/>
    </source>
</evidence>
<dbReference type="GO" id="GO:0060003">
    <property type="term" value="P:copper ion export"/>
    <property type="evidence" value="ECO:0007669"/>
    <property type="project" value="UniProtKB-ARBA"/>
</dbReference>
<keyword evidence="8" id="KW-1278">Translocase</keyword>
<dbReference type="KEGG" id="dpr:Despr_2139"/>
<feature type="transmembrane region" description="Helical" evidence="13">
    <location>
        <begin position="52"/>
        <end position="74"/>
    </location>
</feature>
<evidence type="ECO:0000256" key="9">
    <source>
        <dbReference type="ARBA" id="ARBA00022989"/>
    </source>
</evidence>
<dbReference type="SFLD" id="SFLDG00002">
    <property type="entry name" value="C1.7:_P-type_atpase_like"/>
    <property type="match status" value="1"/>
</dbReference>
<dbReference type="Gene3D" id="3.40.50.1000">
    <property type="entry name" value="HAD superfamily/HAD-like"/>
    <property type="match status" value="1"/>
</dbReference>
<dbReference type="GO" id="GO:0016887">
    <property type="term" value="F:ATP hydrolysis activity"/>
    <property type="evidence" value="ECO:0007669"/>
    <property type="project" value="InterPro"/>
</dbReference>